<evidence type="ECO:0000256" key="8">
    <source>
        <dbReference type="ARBA" id="ARBA00023242"/>
    </source>
</evidence>
<dbReference type="PROSITE" id="PS51061">
    <property type="entry name" value="R3H"/>
    <property type="match status" value="1"/>
</dbReference>
<comment type="subcellular location">
    <subcellularLocation>
        <location evidence="2">Cytoplasm</location>
    </subcellularLocation>
    <subcellularLocation>
        <location evidence="1">Nucleus</location>
    </subcellularLocation>
</comment>
<dbReference type="GO" id="GO:0008380">
    <property type="term" value="P:RNA splicing"/>
    <property type="evidence" value="ECO:0007669"/>
    <property type="project" value="UniProtKB-KW"/>
</dbReference>
<dbReference type="InterPro" id="IPR036867">
    <property type="entry name" value="R3H_dom_sf"/>
</dbReference>
<feature type="compositionally biased region" description="Acidic residues" evidence="9">
    <location>
        <begin position="397"/>
        <end position="417"/>
    </location>
</feature>
<evidence type="ECO:0000313" key="12">
    <source>
        <dbReference type="EMBL" id="KZZ90946.1"/>
    </source>
</evidence>
<feature type="domain" description="G-patch" evidence="10">
    <location>
        <begin position="703"/>
        <end position="746"/>
    </location>
</feature>
<dbReference type="Proteomes" id="UP000242877">
    <property type="component" value="Unassembled WGS sequence"/>
</dbReference>
<feature type="region of interest" description="Disordered" evidence="9">
    <location>
        <begin position="147"/>
        <end position="172"/>
    </location>
</feature>
<evidence type="ECO:0000259" key="11">
    <source>
        <dbReference type="PROSITE" id="PS51061"/>
    </source>
</evidence>
<dbReference type="GO" id="GO:0005634">
    <property type="term" value="C:nucleus"/>
    <property type="evidence" value="ECO:0007669"/>
    <property type="project" value="UniProtKB-SubCell"/>
</dbReference>
<keyword evidence="7" id="KW-0508">mRNA splicing</keyword>
<dbReference type="SMART" id="SM00393">
    <property type="entry name" value="R3H"/>
    <property type="match status" value="1"/>
</dbReference>
<dbReference type="GO" id="GO:0005737">
    <property type="term" value="C:cytoplasm"/>
    <property type="evidence" value="ECO:0007669"/>
    <property type="project" value="UniProtKB-SubCell"/>
</dbReference>
<comment type="caution">
    <text evidence="12">The sequence shown here is derived from an EMBL/GenBank/DDBJ whole genome shotgun (WGS) entry which is preliminary data.</text>
</comment>
<dbReference type="CDD" id="cd02646">
    <property type="entry name" value="R3H_G-patch"/>
    <property type="match status" value="1"/>
</dbReference>
<feature type="region of interest" description="Disordered" evidence="9">
    <location>
        <begin position="555"/>
        <end position="580"/>
    </location>
</feature>
<dbReference type="Gene3D" id="3.30.1370.50">
    <property type="entry name" value="R3H-like domain"/>
    <property type="match status" value="1"/>
</dbReference>
<dbReference type="InterPro" id="IPR001374">
    <property type="entry name" value="R3H_dom"/>
</dbReference>
<dbReference type="Pfam" id="PF01424">
    <property type="entry name" value="R3H"/>
    <property type="match status" value="1"/>
</dbReference>
<feature type="region of interest" description="Disordered" evidence="9">
    <location>
        <begin position="1"/>
        <end position="60"/>
    </location>
</feature>
<feature type="compositionally biased region" description="Basic residues" evidence="9">
    <location>
        <begin position="1"/>
        <end position="17"/>
    </location>
</feature>
<dbReference type="InterPro" id="IPR000467">
    <property type="entry name" value="G_patch_dom"/>
</dbReference>
<protein>
    <recommendedName>
        <fullName evidence="4">Protein SQS1</fullName>
    </recommendedName>
</protein>
<evidence type="ECO:0000259" key="10">
    <source>
        <dbReference type="PROSITE" id="PS50174"/>
    </source>
</evidence>
<feature type="compositionally biased region" description="Low complexity" evidence="9">
    <location>
        <begin position="147"/>
        <end position="163"/>
    </location>
</feature>
<accession>A0A167Y7A3</accession>
<dbReference type="GO" id="GO:0006397">
    <property type="term" value="P:mRNA processing"/>
    <property type="evidence" value="ECO:0007669"/>
    <property type="project" value="UniProtKB-KW"/>
</dbReference>
<keyword evidence="6" id="KW-0507">mRNA processing</keyword>
<dbReference type="SMART" id="SM00443">
    <property type="entry name" value="G_patch"/>
    <property type="match status" value="1"/>
</dbReference>
<dbReference type="EMBL" id="AZGZ01000015">
    <property type="protein sequence ID" value="KZZ90946.1"/>
    <property type="molecule type" value="Genomic_DNA"/>
</dbReference>
<dbReference type="SUPFAM" id="SSF82708">
    <property type="entry name" value="R3H domain"/>
    <property type="match status" value="1"/>
</dbReference>
<evidence type="ECO:0000256" key="6">
    <source>
        <dbReference type="ARBA" id="ARBA00022664"/>
    </source>
</evidence>
<keyword evidence="8" id="KW-0539">Nucleus</keyword>
<feature type="region of interest" description="Disordered" evidence="9">
    <location>
        <begin position="395"/>
        <end position="420"/>
    </location>
</feature>
<organism evidence="12 13">
    <name type="scientific">Ascosphaera apis ARSEF 7405</name>
    <dbReference type="NCBI Taxonomy" id="392613"/>
    <lineage>
        <taxon>Eukaryota</taxon>
        <taxon>Fungi</taxon>
        <taxon>Dikarya</taxon>
        <taxon>Ascomycota</taxon>
        <taxon>Pezizomycotina</taxon>
        <taxon>Eurotiomycetes</taxon>
        <taxon>Eurotiomycetidae</taxon>
        <taxon>Onygenales</taxon>
        <taxon>Ascosphaeraceae</taxon>
        <taxon>Ascosphaera</taxon>
    </lineage>
</organism>
<feature type="domain" description="R3H" evidence="11">
    <location>
        <begin position="583"/>
        <end position="645"/>
    </location>
</feature>
<reference evidence="12 13" key="1">
    <citation type="journal article" date="2016" name="Genome Biol. Evol.">
        <title>Divergent and convergent evolution of fungal pathogenicity.</title>
        <authorList>
            <person name="Shang Y."/>
            <person name="Xiao G."/>
            <person name="Zheng P."/>
            <person name="Cen K."/>
            <person name="Zhan S."/>
            <person name="Wang C."/>
        </authorList>
    </citation>
    <scope>NUCLEOTIDE SEQUENCE [LARGE SCALE GENOMIC DNA]</scope>
    <source>
        <strain evidence="12 13">ARSEF 7405</strain>
    </source>
</reference>
<dbReference type="OrthoDB" id="21470at2759"/>
<dbReference type="AlphaFoldDB" id="A0A167Y7A3"/>
<comment type="similarity">
    <text evidence="3">Belongs to the SQS1 family.</text>
</comment>
<evidence type="ECO:0000256" key="1">
    <source>
        <dbReference type="ARBA" id="ARBA00004123"/>
    </source>
</evidence>
<evidence type="ECO:0000256" key="3">
    <source>
        <dbReference type="ARBA" id="ARBA00010306"/>
    </source>
</evidence>
<evidence type="ECO:0000313" key="13">
    <source>
        <dbReference type="Proteomes" id="UP000242877"/>
    </source>
</evidence>
<proteinExistence type="inferred from homology"/>
<keyword evidence="5" id="KW-0963">Cytoplasm</keyword>
<dbReference type="Pfam" id="PF01585">
    <property type="entry name" value="G-patch"/>
    <property type="match status" value="1"/>
</dbReference>
<feature type="compositionally biased region" description="Polar residues" evidence="9">
    <location>
        <begin position="44"/>
        <end position="55"/>
    </location>
</feature>
<dbReference type="VEuPathDB" id="FungiDB:AAP_03587"/>
<feature type="region of interest" description="Disordered" evidence="9">
    <location>
        <begin position="184"/>
        <end position="216"/>
    </location>
</feature>
<sequence>MASHRKKKGGAKKKGGGARKFEQPKSGFRSPKFPPKDDYRPHWSLSQEARNTGSAFSRLRGSQLRHNPVIFVSGGTLAQENYAKVIPPVTRESSDVVQLPGIDNQLHATDIPRPTAENLKTVAEAASSPIADTAKFTKSIDDSAARGRAASRLSSSPAGSNSLENTQGDDSIMKCVEAVHRVTLNGPREEPSLLHDTSSSHRHTDHAESSDLSDDEVVFRGRNTAATVTNAQVVTETPSTAPYVQVMRSSPDVSPPPPTSEPTEDGPAPAWAFERKSGAVSESEAESDVLRDYIENLDRDGMYESEDDTSDEEANIIEKEEEVDIDFFDDVSTSDEMPNTVGAILSIRARQSGTQFLVTGPGETINQAKWASKEHLISRGAQSLLDNYLREAALSSSDDDVDEDDQDDILDSDGDEAANDHEPDAFMEQLSDEHIARALAKQEELGYLNEDVMIFDGTEDIDFTYKKSETVKVEQKRNNKQKKNRYGSFPSASAFVDVLDEDPYEAYDIMDFDMPSLRKRNKGKRQPIFDLSDDELAWQMEMSWELDRKKKAAKKREREELRRQGLLGSKNGKPDMSAKYSTGMTIDDVKKELRLFLASSSGTLSLPPMSKKDRKIVHEMAHMLNLKSLSRGSGKSRFPTLTKTSRTPHVRESEMDNFFSSNKILRRLDRPRYDRSNRSTGGTKAATYEHGEVVGARAPEIGAGNKGREMLEKMGWSSGTALGALNNKGILEPVAHVVRKGKAGLG</sequence>
<dbReference type="GO" id="GO:0003676">
    <property type="term" value="F:nucleic acid binding"/>
    <property type="evidence" value="ECO:0007669"/>
    <property type="project" value="UniProtKB-UniRule"/>
</dbReference>
<gene>
    <name evidence="12" type="ORF">AAP_03587</name>
</gene>
<dbReference type="InterPro" id="IPR034082">
    <property type="entry name" value="R3H_G-patch"/>
</dbReference>
<evidence type="ECO:0000256" key="5">
    <source>
        <dbReference type="ARBA" id="ARBA00022490"/>
    </source>
</evidence>
<dbReference type="PANTHER" id="PTHR14195">
    <property type="entry name" value="G PATCH DOMAIN CONTAINING PROTEIN 2"/>
    <property type="match status" value="1"/>
</dbReference>
<dbReference type="InterPro" id="IPR051189">
    <property type="entry name" value="Splicing_assoc_domain"/>
</dbReference>
<evidence type="ECO:0000256" key="9">
    <source>
        <dbReference type="SAM" id="MobiDB-lite"/>
    </source>
</evidence>
<dbReference type="PROSITE" id="PS50174">
    <property type="entry name" value="G_PATCH"/>
    <property type="match status" value="1"/>
</dbReference>
<evidence type="ECO:0000256" key="4">
    <source>
        <dbReference type="ARBA" id="ARBA00018964"/>
    </source>
</evidence>
<name>A0A167Y7A3_9EURO</name>
<evidence type="ECO:0000256" key="7">
    <source>
        <dbReference type="ARBA" id="ARBA00023187"/>
    </source>
</evidence>
<feature type="region of interest" description="Disordered" evidence="9">
    <location>
        <begin position="248"/>
        <end position="270"/>
    </location>
</feature>
<evidence type="ECO:0000256" key="2">
    <source>
        <dbReference type="ARBA" id="ARBA00004496"/>
    </source>
</evidence>
<keyword evidence="13" id="KW-1185">Reference proteome</keyword>